<dbReference type="SUPFAM" id="SSF88659">
    <property type="entry name" value="Sigma3 and sigma4 domains of RNA polymerase sigma factors"/>
    <property type="match status" value="1"/>
</dbReference>
<evidence type="ECO:0000313" key="4">
    <source>
        <dbReference type="Proteomes" id="UP001305521"/>
    </source>
</evidence>
<feature type="domain" description="DUF6596" evidence="2">
    <location>
        <begin position="176"/>
        <end position="277"/>
    </location>
</feature>
<dbReference type="PANTHER" id="PTHR47756">
    <property type="entry name" value="BLL6612 PROTEIN-RELATED"/>
    <property type="match status" value="1"/>
</dbReference>
<dbReference type="InterPro" id="IPR013325">
    <property type="entry name" value="RNA_pol_sigma_r2"/>
</dbReference>
<keyword evidence="4" id="KW-1185">Reference proteome</keyword>
<evidence type="ECO:0000313" key="3">
    <source>
        <dbReference type="EMBL" id="WPB86819.1"/>
    </source>
</evidence>
<dbReference type="RefSeq" id="WP_318650776.1">
    <property type="nucleotide sequence ID" value="NZ_CP137852.1"/>
</dbReference>
<dbReference type="PANTHER" id="PTHR47756:SF2">
    <property type="entry name" value="BLL6612 PROTEIN"/>
    <property type="match status" value="1"/>
</dbReference>
<dbReference type="InterPro" id="IPR013324">
    <property type="entry name" value="RNA_pol_sigma_r3/r4-like"/>
</dbReference>
<protein>
    <submittedName>
        <fullName evidence="3">DUF6596 domain-containing protein</fullName>
    </submittedName>
</protein>
<dbReference type="InterPro" id="IPR046531">
    <property type="entry name" value="DUF6596"/>
</dbReference>
<evidence type="ECO:0000259" key="2">
    <source>
        <dbReference type="Pfam" id="PF20239"/>
    </source>
</evidence>
<reference evidence="3 4" key="1">
    <citation type="submission" date="2023-11" db="EMBL/GenBank/DDBJ databases">
        <title>Arctic aerobic anoxygenic photoheterotroph Sediminicoccus rosea KRV36 adapts its photosynthesis to long days of polar summer.</title>
        <authorList>
            <person name="Tomasch J."/>
            <person name="Kopejtka K."/>
            <person name="Bily T."/>
            <person name="Gardiner A.T."/>
            <person name="Gardian Z."/>
            <person name="Shivaramu S."/>
            <person name="Koblizek M."/>
            <person name="Engelhardt F."/>
            <person name="Kaftan D."/>
        </authorList>
    </citation>
    <scope>NUCLEOTIDE SEQUENCE [LARGE SCALE GENOMIC DNA]</scope>
    <source>
        <strain evidence="3 4">R-30</strain>
    </source>
</reference>
<feature type="domain" description="RNA polymerase sigma-70 region 2" evidence="1">
    <location>
        <begin position="16"/>
        <end position="69"/>
    </location>
</feature>
<dbReference type="Pfam" id="PF20239">
    <property type="entry name" value="DUF6596"/>
    <property type="match status" value="1"/>
</dbReference>
<accession>A0ABZ0PM55</accession>
<sequence length="406" mass="42761">MSAGAAAERAARLAYGRLVAILAARTRDVAAAEDALAEAFHAALRRWPETGVPDNPEAWLVTAARRQHGHARRHAQVRAAAEPTLRLLLAEEAPEMTEIPDRRLQLLMVCAHPAIAPEAQAPLMLQAVLGLDAARIAACFLTSPAAMSQRLVRAKARIRDAGIGFALPGPAELPPRLEAVMSAIYAAFGTGWADLLAEGAGGQGLTEEAIWLGRLLVALLPEAPEPKGLLALMLYAETRRGARRDAAGGFVPLSAQDPALWSRPLLAEAEALLRAAARAGTLGRFQLEAAIQSVHVEARLTGADRAEALLGLYDLLARLSPTAGVLVARAAALAEAGQPASALRELDGMAGPLANYQPWWAARAHALERSGAVEAAREARRRAAGLTEDAAVRAWLLARCGGGSPR</sequence>
<dbReference type="InterPro" id="IPR007627">
    <property type="entry name" value="RNA_pol_sigma70_r2"/>
</dbReference>
<name>A0ABZ0PM55_9PROT</name>
<proteinExistence type="predicted"/>
<gene>
    <name evidence="3" type="ORF">R9Z33_08055</name>
</gene>
<dbReference type="SUPFAM" id="SSF88946">
    <property type="entry name" value="Sigma2 domain of RNA polymerase sigma factors"/>
    <property type="match status" value="1"/>
</dbReference>
<dbReference type="Pfam" id="PF04542">
    <property type="entry name" value="Sigma70_r2"/>
    <property type="match status" value="1"/>
</dbReference>
<dbReference type="EMBL" id="CP137852">
    <property type="protein sequence ID" value="WPB86819.1"/>
    <property type="molecule type" value="Genomic_DNA"/>
</dbReference>
<evidence type="ECO:0000259" key="1">
    <source>
        <dbReference type="Pfam" id="PF04542"/>
    </source>
</evidence>
<dbReference type="Gene3D" id="1.10.1740.10">
    <property type="match status" value="1"/>
</dbReference>
<organism evidence="3 4">
    <name type="scientific">Sediminicoccus rosea</name>
    <dbReference type="NCBI Taxonomy" id="1225128"/>
    <lineage>
        <taxon>Bacteria</taxon>
        <taxon>Pseudomonadati</taxon>
        <taxon>Pseudomonadota</taxon>
        <taxon>Alphaproteobacteria</taxon>
        <taxon>Acetobacterales</taxon>
        <taxon>Roseomonadaceae</taxon>
        <taxon>Sediminicoccus</taxon>
    </lineage>
</organism>
<dbReference type="Proteomes" id="UP001305521">
    <property type="component" value="Chromosome"/>
</dbReference>